<dbReference type="InterPro" id="IPR000408">
    <property type="entry name" value="Reg_chr_condens"/>
</dbReference>
<feature type="repeat" description="RCC1" evidence="2">
    <location>
        <begin position="19"/>
        <end position="68"/>
    </location>
</feature>
<gene>
    <name evidence="3" type="ORF">TRFO_43075</name>
</gene>
<dbReference type="EMBL" id="MLAK01000380">
    <property type="protein sequence ID" value="OHT14393.1"/>
    <property type="molecule type" value="Genomic_DNA"/>
</dbReference>
<sequence length="329" mass="37069">MNIFRHFFSSQQESNFTEWSLISAGYNGHGQLGRGGDEKIPKPVENLPKKNLFCISTGSYHSVALYKDGSVFGWGNNEGGCLGFQKEVVEVKFPLKINSLPKIIDVKCGSAFTLFLTIKKKVIISSEFNKNDIFEEITICEPAVALFGFCDPWIVGESGVIYWYDYKKTKQIEKFGPFSFGIPKQIVSIYRSVLLLTTSGQTYGMSLKKLRPNSFDENSKVVCDNEEYFSPINSLRDVKIRKITGSMSHFLALSEDNKVFAWGWNDYGQLGVGDEEHRYNGFCISTASGDAKIVDIVDMIRSGNGTHPKNEKFHVSPIVRREIPLKIFD</sequence>
<feature type="repeat" description="RCC1" evidence="2">
    <location>
        <begin position="69"/>
        <end position="119"/>
    </location>
</feature>
<dbReference type="SUPFAM" id="SSF50985">
    <property type="entry name" value="RCC1/BLIP-II"/>
    <property type="match status" value="1"/>
</dbReference>
<dbReference type="AlphaFoldDB" id="A0A1J4KSX4"/>
<dbReference type="InterPro" id="IPR009091">
    <property type="entry name" value="RCC1/BLIP-II"/>
</dbReference>
<dbReference type="PROSITE" id="PS00626">
    <property type="entry name" value="RCC1_2"/>
    <property type="match status" value="1"/>
</dbReference>
<dbReference type="GeneID" id="94849316"/>
<accession>A0A1J4KSX4</accession>
<dbReference type="InterPro" id="IPR051625">
    <property type="entry name" value="Signaling_Regulatory_Domain"/>
</dbReference>
<evidence type="ECO:0000256" key="2">
    <source>
        <dbReference type="PROSITE-ProRule" id="PRU00235"/>
    </source>
</evidence>
<evidence type="ECO:0000313" key="4">
    <source>
        <dbReference type="Proteomes" id="UP000179807"/>
    </source>
</evidence>
<dbReference type="VEuPathDB" id="TrichDB:TRFO_43075"/>
<dbReference type="Pfam" id="PF13540">
    <property type="entry name" value="RCC1_2"/>
    <property type="match status" value="1"/>
</dbReference>
<organism evidence="3 4">
    <name type="scientific">Tritrichomonas foetus</name>
    <dbReference type="NCBI Taxonomy" id="1144522"/>
    <lineage>
        <taxon>Eukaryota</taxon>
        <taxon>Metamonada</taxon>
        <taxon>Parabasalia</taxon>
        <taxon>Tritrichomonadida</taxon>
        <taxon>Tritrichomonadidae</taxon>
        <taxon>Tritrichomonas</taxon>
    </lineage>
</organism>
<dbReference type="RefSeq" id="XP_068367529.1">
    <property type="nucleotide sequence ID" value="XM_068514612.1"/>
</dbReference>
<dbReference type="Gene3D" id="2.130.10.30">
    <property type="entry name" value="Regulator of chromosome condensation 1/beta-lactamase-inhibitor protein II"/>
    <property type="match status" value="2"/>
</dbReference>
<dbReference type="OrthoDB" id="10256179at2759"/>
<name>A0A1J4KSX4_9EUKA</name>
<keyword evidence="1" id="KW-0677">Repeat</keyword>
<dbReference type="PROSITE" id="PS50012">
    <property type="entry name" value="RCC1_3"/>
    <property type="match status" value="2"/>
</dbReference>
<protein>
    <submittedName>
        <fullName evidence="3">Uncharacterized protein</fullName>
    </submittedName>
</protein>
<dbReference type="PANTHER" id="PTHR22872">
    <property type="entry name" value="BTK-BINDING PROTEIN-RELATED"/>
    <property type="match status" value="1"/>
</dbReference>
<comment type="caution">
    <text evidence="3">The sequence shown here is derived from an EMBL/GenBank/DDBJ whole genome shotgun (WGS) entry which is preliminary data.</text>
</comment>
<dbReference type="Proteomes" id="UP000179807">
    <property type="component" value="Unassembled WGS sequence"/>
</dbReference>
<dbReference type="PANTHER" id="PTHR22872:SF2">
    <property type="entry name" value="INHIBITOR OF BRUTON TYROSINE KINASE"/>
    <property type="match status" value="1"/>
</dbReference>
<reference evidence="3" key="1">
    <citation type="submission" date="2016-10" db="EMBL/GenBank/DDBJ databases">
        <authorList>
            <person name="Benchimol M."/>
            <person name="Almeida L.G."/>
            <person name="Vasconcelos A.T."/>
            <person name="Perreira-Neves A."/>
            <person name="Rosa I.A."/>
            <person name="Tasca T."/>
            <person name="Bogo M.R."/>
            <person name="de Souza W."/>
        </authorList>
    </citation>
    <scope>NUCLEOTIDE SEQUENCE [LARGE SCALE GENOMIC DNA]</scope>
    <source>
        <strain evidence="3">K</strain>
    </source>
</reference>
<keyword evidence="4" id="KW-1185">Reference proteome</keyword>
<dbReference type="Pfam" id="PF00415">
    <property type="entry name" value="RCC1"/>
    <property type="match status" value="2"/>
</dbReference>
<proteinExistence type="predicted"/>
<evidence type="ECO:0000313" key="3">
    <source>
        <dbReference type="EMBL" id="OHT14393.1"/>
    </source>
</evidence>
<evidence type="ECO:0000256" key="1">
    <source>
        <dbReference type="ARBA" id="ARBA00022737"/>
    </source>
</evidence>